<name>A0A4V2NG90_9BURK</name>
<protein>
    <submittedName>
        <fullName evidence="2">Uncharacterized protein</fullName>
    </submittedName>
</protein>
<dbReference type="Proteomes" id="UP000294200">
    <property type="component" value="Unassembled WGS sequence"/>
</dbReference>
<reference evidence="2 3" key="1">
    <citation type="submission" date="2017-02" db="EMBL/GenBank/DDBJ databases">
        <title>Paraburkholderia sophoroidis sp. nov. and Paraburkholderia steynii sp. nov. rhizobial symbionts of the fynbos legume Hypocalyptus sophoroides.</title>
        <authorList>
            <person name="Steenkamp E.T."/>
            <person name="Beukes C.W."/>
            <person name="Van Zyl E."/>
            <person name="Avontuur J."/>
            <person name="Chan W.Y."/>
            <person name="Hassen A."/>
            <person name="Palmer M."/>
            <person name="Mthombeni L."/>
            <person name="Phalane F."/>
            <person name="Sereme K."/>
            <person name="Venter S.N."/>
        </authorList>
    </citation>
    <scope>NUCLEOTIDE SEQUENCE [LARGE SCALE GENOMIC DNA]</scope>
    <source>
        <strain evidence="2 3">HC1.1ba</strain>
    </source>
</reference>
<feature type="region of interest" description="Disordered" evidence="1">
    <location>
        <begin position="1"/>
        <end position="27"/>
    </location>
</feature>
<gene>
    <name evidence="2" type="ORF">BZM27_43495</name>
</gene>
<organism evidence="2 3">
    <name type="scientific">Paraburkholderia steynii</name>
    <dbReference type="NCBI Taxonomy" id="1245441"/>
    <lineage>
        <taxon>Bacteria</taxon>
        <taxon>Pseudomonadati</taxon>
        <taxon>Pseudomonadota</taxon>
        <taxon>Betaproteobacteria</taxon>
        <taxon>Burkholderiales</taxon>
        <taxon>Burkholderiaceae</taxon>
        <taxon>Paraburkholderia</taxon>
    </lineage>
</organism>
<dbReference type="EMBL" id="MWML01000293">
    <property type="protein sequence ID" value="TCG04068.1"/>
    <property type="molecule type" value="Genomic_DNA"/>
</dbReference>
<proteinExistence type="predicted"/>
<feature type="compositionally biased region" description="Low complexity" evidence="1">
    <location>
        <begin position="1"/>
        <end position="12"/>
    </location>
</feature>
<sequence>MAKTTAQRQAAYRARRAYAGPDGNGERRVTTWLDTSTWLALDRLARRYAVTQRAMIAQLIRAEDDRILATIDPDSPDWREYFNDRLLLRNDDGHQGSEQREPVPSS</sequence>
<accession>A0A4V2NG90</accession>
<evidence type="ECO:0000313" key="3">
    <source>
        <dbReference type="Proteomes" id="UP000294200"/>
    </source>
</evidence>
<keyword evidence="3" id="KW-1185">Reference proteome</keyword>
<dbReference type="AlphaFoldDB" id="A0A4V2NG90"/>
<evidence type="ECO:0000256" key="1">
    <source>
        <dbReference type="SAM" id="MobiDB-lite"/>
    </source>
</evidence>
<comment type="caution">
    <text evidence="2">The sequence shown here is derived from an EMBL/GenBank/DDBJ whole genome shotgun (WGS) entry which is preliminary data.</text>
</comment>
<evidence type="ECO:0000313" key="2">
    <source>
        <dbReference type="EMBL" id="TCG04068.1"/>
    </source>
</evidence>